<reference evidence="11 12" key="1">
    <citation type="submission" date="2017-08" db="EMBL/GenBank/DDBJ databases">
        <authorList>
            <person name="de Groot N.N."/>
        </authorList>
    </citation>
    <scope>NUCLEOTIDE SEQUENCE [LARGE SCALE GENOMIC DNA]</scope>
    <source>
        <strain evidence="11 12">HM2</strain>
    </source>
</reference>
<feature type="transmembrane region" description="Helical" evidence="10">
    <location>
        <begin position="21"/>
        <end position="40"/>
    </location>
</feature>
<dbReference type="GO" id="GO:0034707">
    <property type="term" value="C:chloride channel complex"/>
    <property type="evidence" value="ECO:0007669"/>
    <property type="project" value="UniProtKB-KW"/>
</dbReference>
<feature type="transmembrane region" description="Helical" evidence="10">
    <location>
        <begin position="60"/>
        <end position="78"/>
    </location>
</feature>
<evidence type="ECO:0000256" key="4">
    <source>
        <dbReference type="ARBA" id="ARBA00022989"/>
    </source>
</evidence>
<dbReference type="InterPro" id="IPR014743">
    <property type="entry name" value="Cl-channel_core"/>
</dbReference>
<keyword evidence="3 10" id="KW-0812">Transmembrane</keyword>
<keyword evidence="7" id="KW-0869">Chloride channel</keyword>
<organism evidence="11 12">
    <name type="scientific">Fibrobacter succinogenes</name>
    <name type="common">Bacteroides succinogenes</name>
    <dbReference type="NCBI Taxonomy" id="833"/>
    <lineage>
        <taxon>Bacteria</taxon>
        <taxon>Pseudomonadati</taxon>
        <taxon>Fibrobacterota</taxon>
        <taxon>Fibrobacteria</taxon>
        <taxon>Fibrobacterales</taxon>
        <taxon>Fibrobacteraceae</taxon>
        <taxon>Fibrobacter</taxon>
    </lineage>
</organism>
<dbReference type="PANTHER" id="PTHR43427:SF6">
    <property type="entry name" value="CHLORIDE CHANNEL PROTEIN CLC-E"/>
    <property type="match status" value="1"/>
</dbReference>
<evidence type="ECO:0000256" key="2">
    <source>
        <dbReference type="ARBA" id="ARBA00022448"/>
    </source>
</evidence>
<keyword evidence="2" id="KW-0813">Transport</keyword>
<dbReference type="AlphaFoldDB" id="A0A380RU87"/>
<dbReference type="PRINTS" id="PR00762">
    <property type="entry name" value="CLCHANNEL"/>
</dbReference>
<evidence type="ECO:0000256" key="8">
    <source>
        <dbReference type="ARBA" id="ARBA00023214"/>
    </source>
</evidence>
<evidence type="ECO:0000313" key="11">
    <source>
        <dbReference type="EMBL" id="SUQ19110.1"/>
    </source>
</evidence>
<feature type="transmembrane region" description="Helical" evidence="10">
    <location>
        <begin position="232"/>
        <end position="252"/>
    </location>
</feature>
<feature type="transmembrane region" description="Helical" evidence="10">
    <location>
        <begin position="372"/>
        <end position="395"/>
    </location>
</feature>
<dbReference type="InterPro" id="IPR001807">
    <property type="entry name" value="ClC"/>
</dbReference>
<keyword evidence="8" id="KW-0868">Chloride</keyword>
<dbReference type="RefSeq" id="WP_109571858.1">
    <property type="nucleotide sequence ID" value="NZ_UHJL01000001.1"/>
</dbReference>
<keyword evidence="4 10" id="KW-1133">Transmembrane helix</keyword>
<feature type="transmembrane region" description="Helical" evidence="10">
    <location>
        <begin position="310"/>
        <end position="332"/>
    </location>
</feature>
<dbReference type="Gene3D" id="1.10.3080.10">
    <property type="entry name" value="Clc chloride channel"/>
    <property type="match status" value="1"/>
</dbReference>
<feature type="transmembrane region" description="Helical" evidence="10">
    <location>
        <begin position="200"/>
        <end position="220"/>
    </location>
</feature>
<protein>
    <submittedName>
        <fullName evidence="11">Chloride channel protein, CIC family</fullName>
    </submittedName>
</protein>
<evidence type="ECO:0000256" key="5">
    <source>
        <dbReference type="ARBA" id="ARBA00023065"/>
    </source>
</evidence>
<evidence type="ECO:0000256" key="6">
    <source>
        <dbReference type="ARBA" id="ARBA00023136"/>
    </source>
</evidence>
<evidence type="ECO:0000256" key="7">
    <source>
        <dbReference type="ARBA" id="ARBA00023173"/>
    </source>
</evidence>
<proteinExistence type="predicted"/>
<feature type="transmembrane region" description="Helical" evidence="10">
    <location>
        <begin position="401"/>
        <end position="418"/>
    </location>
</feature>
<evidence type="ECO:0000256" key="9">
    <source>
        <dbReference type="ARBA" id="ARBA00023303"/>
    </source>
</evidence>
<keyword evidence="6 10" id="KW-0472">Membrane</keyword>
<dbReference type="Proteomes" id="UP000255423">
    <property type="component" value="Unassembled WGS sequence"/>
</dbReference>
<name>A0A380RU87_FIBSU</name>
<feature type="transmembrane region" description="Helical" evidence="10">
    <location>
        <begin position="278"/>
        <end position="298"/>
    </location>
</feature>
<evidence type="ECO:0000313" key="12">
    <source>
        <dbReference type="Proteomes" id="UP000255423"/>
    </source>
</evidence>
<keyword evidence="5" id="KW-0406">Ion transport</keyword>
<feature type="transmembrane region" description="Helical" evidence="10">
    <location>
        <begin position="344"/>
        <end position="365"/>
    </location>
</feature>
<dbReference type="CDD" id="cd00400">
    <property type="entry name" value="Voltage_gated_ClC"/>
    <property type="match status" value="1"/>
</dbReference>
<evidence type="ECO:0000256" key="3">
    <source>
        <dbReference type="ARBA" id="ARBA00022692"/>
    </source>
</evidence>
<accession>A0A380RU87</accession>
<dbReference type="PANTHER" id="PTHR43427">
    <property type="entry name" value="CHLORIDE CHANNEL PROTEIN CLC-E"/>
    <property type="match status" value="1"/>
</dbReference>
<evidence type="ECO:0000256" key="10">
    <source>
        <dbReference type="SAM" id="Phobius"/>
    </source>
</evidence>
<feature type="transmembrane region" description="Helical" evidence="10">
    <location>
        <begin position="159"/>
        <end position="180"/>
    </location>
</feature>
<sequence length="456" mass="48515">MKRIHRTIAKLLVVNGYLPKLGLAAVIGCVTGLVAVAFHFGLGTAIEWVRKPWTLGLLPWYAFAAVPAIGGLVVGLFIHKVARAPETAGQGTDKMIYSFHHQGGNVRARVAPVKFVASIMTLATGGSAGYEGPISQIGSGIASTICKFFKMPRMMRGQFMLAGTAAGLGAIFKAPLAGALTSVEMLYREDFESNAFATSIISSVVAFTVYIAFVGSAPVIGCTMDFPFTNGVELFACALLGILCFPFSYMYVRCYYASERRFSKWAIPVWLKPAMGGAFISLLVLAFPEVSGGGFEFIDNLMTGLVPHTVWGVLLLLGIVLAKIVATALTVGSGGSGGVFGPSLFIGGVIGAMFAGICELAFPGFIRMPEMFILVGMAAFFAGAAKAPIAGVVMVCEMTGGYSLLPGLLIAAVMHMAFSRNWTIYKSQVLNKFASPAHRRDMDRELIQAYDKIAKE</sequence>
<comment type="subcellular location">
    <subcellularLocation>
        <location evidence="1">Membrane</location>
        <topology evidence="1">Multi-pass membrane protein</topology>
    </subcellularLocation>
</comment>
<dbReference type="InterPro" id="IPR050368">
    <property type="entry name" value="ClC-type_chloride_channel"/>
</dbReference>
<dbReference type="EMBL" id="UHJL01000001">
    <property type="protein sequence ID" value="SUQ19110.1"/>
    <property type="molecule type" value="Genomic_DNA"/>
</dbReference>
<gene>
    <name evidence="11" type="ORF">SAMN05661053_0337</name>
</gene>
<dbReference type="SUPFAM" id="SSF81340">
    <property type="entry name" value="Clc chloride channel"/>
    <property type="match status" value="1"/>
</dbReference>
<dbReference type="Pfam" id="PF00654">
    <property type="entry name" value="Voltage_CLC"/>
    <property type="match status" value="1"/>
</dbReference>
<evidence type="ECO:0000256" key="1">
    <source>
        <dbReference type="ARBA" id="ARBA00004141"/>
    </source>
</evidence>
<keyword evidence="9" id="KW-0407">Ion channel</keyword>
<dbReference type="GO" id="GO:0005254">
    <property type="term" value="F:chloride channel activity"/>
    <property type="evidence" value="ECO:0007669"/>
    <property type="project" value="UniProtKB-KW"/>
</dbReference>